<name>A0A6A5YIH2_9PLEO</name>
<dbReference type="Pfam" id="PF05544">
    <property type="entry name" value="Pro_racemase"/>
    <property type="match status" value="1"/>
</dbReference>
<evidence type="ECO:0000313" key="4">
    <source>
        <dbReference type="EMBL" id="KAF2106886.1"/>
    </source>
</evidence>
<proteinExistence type="inferred from homology"/>
<protein>
    <recommendedName>
        <fullName evidence="3">trans-L-3-hydroxyproline dehydratase</fullName>
        <ecNumber evidence="3">4.2.1.77</ecNumber>
    </recommendedName>
</protein>
<evidence type="ECO:0000256" key="2">
    <source>
        <dbReference type="ARBA" id="ARBA00007529"/>
    </source>
</evidence>
<dbReference type="SUPFAM" id="SSF54506">
    <property type="entry name" value="Diaminopimelate epimerase-like"/>
    <property type="match status" value="1"/>
</dbReference>
<dbReference type="InterPro" id="IPR008794">
    <property type="entry name" value="Pro_racemase_fam"/>
</dbReference>
<evidence type="ECO:0000256" key="1">
    <source>
        <dbReference type="ARBA" id="ARBA00001148"/>
    </source>
</evidence>
<reference evidence="4" key="1">
    <citation type="journal article" date="2020" name="Stud. Mycol.">
        <title>101 Dothideomycetes genomes: a test case for predicting lifestyles and emergence of pathogens.</title>
        <authorList>
            <person name="Haridas S."/>
            <person name="Albert R."/>
            <person name="Binder M."/>
            <person name="Bloem J."/>
            <person name="Labutti K."/>
            <person name="Salamov A."/>
            <person name="Andreopoulos B."/>
            <person name="Baker S."/>
            <person name="Barry K."/>
            <person name="Bills G."/>
            <person name="Bluhm B."/>
            <person name="Cannon C."/>
            <person name="Castanera R."/>
            <person name="Culley D."/>
            <person name="Daum C."/>
            <person name="Ezra D."/>
            <person name="Gonzalez J."/>
            <person name="Henrissat B."/>
            <person name="Kuo A."/>
            <person name="Liang C."/>
            <person name="Lipzen A."/>
            <person name="Lutzoni F."/>
            <person name="Magnuson J."/>
            <person name="Mondo S."/>
            <person name="Nolan M."/>
            <person name="Ohm R."/>
            <person name="Pangilinan J."/>
            <person name="Park H.-J."/>
            <person name="Ramirez L."/>
            <person name="Alfaro M."/>
            <person name="Sun H."/>
            <person name="Tritt A."/>
            <person name="Yoshinaga Y."/>
            <person name="Zwiers L.-H."/>
            <person name="Turgeon B."/>
            <person name="Goodwin S."/>
            <person name="Spatafora J."/>
            <person name="Crous P."/>
            <person name="Grigoriev I."/>
        </authorList>
    </citation>
    <scope>NUCLEOTIDE SEQUENCE</scope>
    <source>
        <strain evidence="4">CBS 627.86</strain>
    </source>
</reference>
<dbReference type="PANTHER" id="PTHR33442">
    <property type="entry name" value="TRANS-3-HYDROXY-L-PROLINE DEHYDRATASE"/>
    <property type="match status" value="1"/>
</dbReference>
<dbReference type="EC" id="4.2.1.77" evidence="3"/>
<organism evidence="4 5">
    <name type="scientific">Lophiotrema nucula</name>
    <dbReference type="NCBI Taxonomy" id="690887"/>
    <lineage>
        <taxon>Eukaryota</taxon>
        <taxon>Fungi</taxon>
        <taxon>Dikarya</taxon>
        <taxon>Ascomycota</taxon>
        <taxon>Pezizomycotina</taxon>
        <taxon>Dothideomycetes</taxon>
        <taxon>Pleosporomycetidae</taxon>
        <taxon>Pleosporales</taxon>
        <taxon>Lophiotremataceae</taxon>
        <taxon>Lophiotrema</taxon>
    </lineage>
</organism>
<comment type="catalytic activity">
    <reaction evidence="1">
        <text>trans-3-hydroxy-L-proline = 1-pyrroline-2-carboxylate + H2O</text>
        <dbReference type="Rhea" id="RHEA:10320"/>
        <dbReference type="ChEBI" id="CHEBI:15377"/>
        <dbReference type="ChEBI" id="CHEBI:39785"/>
        <dbReference type="ChEBI" id="CHEBI:57938"/>
        <dbReference type="EC" id="4.2.1.77"/>
    </reaction>
</comment>
<gene>
    <name evidence="4" type="ORF">BDV96DRAFT_590148</name>
</gene>
<sequence length="250" mass="27724">MLEPVGNADMYGAILCPKTELTETGEAHIGVLFCHNEGYSTMCGHATIALGRFLVDTHDLSVFSQRDKIETDKEMRTAKVKLHAPCGVIEIAVPVTEDGARSDPSMPVSFVSVPSFATGKDVKIEIPSEKRWPQLKDRESVAVSFCYGGAFTCLVSAQELGLAEGLKQPVDVDEFDKATRILKDTINGDTRYSKYLKHPEYDELSSLYTTMVVDKELGEVLLDSRGGRDWAVFLRRSTNRSFAHWKCCCC</sequence>
<dbReference type="OrthoDB" id="6409228at2759"/>
<dbReference type="Proteomes" id="UP000799770">
    <property type="component" value="Unassembled WGS sequence"/>
</dbReference>
<comment type="similarity">
    <text evidence="2">Belongs to the proline racemase family.</text>
</comment>
<dbReference type="Gene3D" id="3.10.310.10">
    <property type="entry name" value="Diaminopimelate Epimerase, Chain A, domain 1"/>
    <property type="match status" value="2"/>
</dbReference>
<evidence type="ECO:0000313" key="5">
    <source>
        <dbReference type="Proteomes" id="UP000799770"/>
    </source>
</evidence>
<dbReference type="EMBL" id="ML977358">
    <property type="protein sequence ID" value="KAF2106886.1"/>
    <property type="molecule type" value="Genomic_DNA"/>
</dbReference>
<dbReference type="PANTHER" id="PTHR33442:SF1">
    <property type="entry name" value="TRANS-3-HYDROXY-L-PROLINE DEHYDRATASE"/>
    <property type="match status" value="1"/>
</dbReference>
<dbReference type="AlphaFoldDB" id="A0A6A5YIH2"/>
<dbReference type="GO" id="GO:0050346">
    <property type="term" value="F:trans-L-3-hydroxyproline dehydratase activity"/>
    <property type="evidence" value="ECO:0007669"/>
    <property type="project" value="UniProtKB-EC"/>
</dbReference>
<keyword evidence="5" id="KW-1185">Reference proteome</keyword>
<accession>A0A6A5YIH2</accession>
<evidence type="ECO:0000256" key="3">
    <source>
        <dbReference type="ARBA" id="ARBA00013105"/>
    </source>
</evidence>